<feature type="transmembrane region" description="Helical" evidence="2">
    <location>
        <begin position="119"/>
        <end position="141"/>
    </location>
</feature>
<dbReference type="OrthoDB" id="4828862at2"/>
<organism evidence="3 4">
    <name type="scientific">Cellulomonas terrae</name>
    <dbReference type="NCBI Taxonomy" id="311234"/>
    <lineage>
        <taxon>Bacteria</taxon>
        <taxon>Bacillati</taxon>
        <taxon>Actinomycetota</taxon>
        <taxon>Actinomycetes</taxon>
        <taxon>Micrococcales</taxon>
        <taxon>Cellulomonadaceae</taxon>
        <taxon>Cellulomonas</taxon>
    </lineage>
</organism>
<dbReference type="InterPro" id="IPR021385">
    <property type="entry name" value="DUF3017"/>
</dbReference>
<feature type="transmembrane region" description="Helical" evidence="2">
    <location>
        <begin position="90"/>
        <end position="107"/>
    </location>
</feature>
<dbReference type="Pfam" id="PF11222">
    <property type="entry name" value="DUF3017"/>
    <property type="match status" value="1"/>
</dbReference>
<evidence type="ECO:0000313" key="4">
    <source>
        <dbReference type="Proteomes" id="UP000321049"/>
    </source>
</evidence>
<feature type="transmembrane region" description="Helical" evidence="2">
    <location>
        <begin position="65"/>
        <end position="84"/>
    </location>
</feature>
<sequence length="143" mass="14385">MSGAAGVRRAAGAHPHTVDPVRQEPPVPDRPTPGQPPSTGPIPVEQAPLDPRAIARASLDAARNVSLWWTSSGIVVATVVALVVGTRAGAFVLAGVVLVCAVVRAVLPSAGPVAITVRAKALDVAVLVLLGAGLAVLAQILPR</sequence>
<feature type="region of interest" description="Disordered" evidence="1">
    <location>
        <begin position="1"/>
        <end position="46"/>
    </location>
</feature>
<evidence type="ECO:0000313" key="3">
    <source>
        <dbReference type="EMBL" id="GEL96549.1"/>
    </source>
</evidence>
<protein>
    <recommendedName>
        <fullName evidence="5">DUF3017 domain-containing protein</fullName>
    </recommendedName>
</protein>
<dbReference type="EMBL" id="BJWH01000001">
    <property type="protein sequence ID" value="GEL96549.1"/>
    <property type="molecule type" value="Genomic_DNA"/>
</dbReference>
<accession>A0A511JFF9</accession>
<evidence type="ECO:0008006" key="5">
    <source>
        <dbReference type="Google" id="ProtNLM"/>
    </source>
</evidence>
<reference evidence="3 4" key="1">
    <citation type="submission" date="2019-07" db="EMBL/GenBank/DDBJ databases">
        <title>Whole genome shotgun sequence of Cellulomonas terrae NBRC 100819.</title>
        <authorList>
            <person name="Hosoyama A."/>
            <person name="Uohara A."/>
            <person name="Ohji S."/>
            <person name="Ichikawa N."/>
        </authorList>
    </citation>
    <scope>NUCLEOTIDE SEQUENCE [LARGE SCALE GENOMIC DNA]</scope>
    <source>
        <strain evidence="3 4">NBRC 100819</strain>
    </source>
</reference>
<keyword evidence="2" id="KW-1133">Transmembrane helix</keyword>
<feature type="compositionally biased region" description="Pro residues" evidence="1">
    <location>
        <begin position="23"/>
        <end position="40"/>
    </location>
</feature>
<gene>
    <name evidence="3" type="ORF">CTE05_00960</name>
</gene>
<evidence type="ECO:0000256" key="2">
    <source>
        <dbReference type="SAM" id="Phobius"/>
    </source>
</evidence>
<dbReference type="AlphaFoldDB" id="A0A511JFF9"/>
<dbReference type="RefSeq" id="WP_146844177.1">
    <property type="nucleotide sequence ID" value="NZ_BJWH01000001.1"/>
</dbReference>
<dbReference type="Proteomes" id="UP000321049">
    <property type="component" value="Unassembled WGS sequence"/>
</dbReference>
<keyword evidence="2" id="KW-0812">Transmembrane</keyword>
<name>A0A511JFF9_9CELL</name>
<evidence type="ECO:0000256" key="1">
    <source>
        <dbReference type="SAM" id="MobiDB-lite"/>
    </source>
</evidence>
<keyword evidence="2" id="KW-0472">Membrane</keyword>
<proteinExistence type="predicted"/>
<feature type="compositionally biased region" description="Low complexity" evidence="1">
    <location>
        <begin position="1"/>
        <end position="13"/>
    </location>
</feature>
<comment type="caution">
    <text evidence="3">The sequence shown here is derived from an EMBL/GenBank/DDBJ whole genome shotgun (WGS) entry which is preliminary data.</text>
</comment>
<keyword evidence="4" id="KW-1185">Reference proteome</keyword>